<evidence type="ECO:0000313" key="3">
    <source>
        <dbReference type="Proteomes" id="UP000199800"/>
    </source>
</evidence>
<dbReference type="AlphaFoldDB" id="A0A1I0FPG8"/>
<dbReference type="STRING" id="29364.SAMN04487772_13428"/>
<dbReference type="Proteomes" id="UP000199800">
    <property type="component" value="Unassembled WGS sequence"/>
</dbReference>
<accession>A0A1I0FPG8</accession>
<sequence>MEHEEKIHLIGTLKEKTLHSVVKNYIEPDMEKQEIRLGRYYVDILNETGIVEVQTQNFNLLRKKLDAFLPDYTVTVAYPMIATKWLYWVDEKTGEISKKRKSPLKGSYYRCFYELYKIKQYLTDPNIRIHLLLINMEEYRLLNGWSQDKKRGSTRQDRVPTEIVEEYTLKSVEDYQKLIPPALRETFTSKDFAREAKLTQRVTQCGMNVLHYVGAIERIGKEGRMYVYRRAE</sequence>
<dbReference type="EMBL" id="FOHN01000034">
    <property type="protein sequence ID" value="SET59994.1"/>
    <property type="molecule type" value="Genomic_DNA"/>
</dbReference>
<proteinExistence type="predicted"/>
<reference evidence="2 3" key="1">
    <citation type="submission" date="2016-10" db="EMBL/GenBank/DDBJ databases">
        <authorList>
            <person name="de Groot N.N."/>
        </authorList>
    </citation>
    <scope>NUCLEOTIDE SEQUENCE [LARGE SCALE GENOMIC DNA]</scope>
    <source>
        <strain evidence="2 3">DSM 1801</strain>
    </source>
</reference>
<dbReference type="RefSeq" id="WP_092478920.1">
    <property type="nucleotide sequence ID" value="NZ_FOHN01000034.1"/>
</dbReference>
<dbReference type="InterPro" id="IPR058404">
    <property type="entry name" value="DUF8091"/>
</dbReference>
<organism evidence="2 3">
    <name type="scientific">[Clostridium] polysaccharolyticum</name>
    <dbReference type="NCBI Taxonomy" id="29364"/>
    <lineage>
        <taxon>Bacteria</taxon>
        <taxon>Bacillati</taxon>
        <taxon>Bacillota</taxon>
        <taxon>Clostridia</taxon>
        <taxon>Lachnospirales</taxon>
        <taxon>Lachnospiraceae</taxon>
    </lineage>
</organism>
<keyword evidence="3" id="KW-1185">Reference proteome</keyword>
<evidence type="ECO:0000313" key="2">
    <source>
        <dbReference type="EMBL" id="SET59994.1"/>
    </source>
</evidence>
<feature type="domain" description="DUF8091" evidence="1">
    <location>
        <begin position="16"/>
        <end position="169"/>
    </location>
</feature>
<dbReference type="Pfam" id="PF26351">
    <property type="entry name" value="DUF8091"/>
    <property type="match status" value="1"/>
</dbReference>
<name>A0A1I0FPG8_9FIRM</name>
<gene>
    <name evidence="2" type="ORF">SAMN04487772_13428</name>
</gene>
<evidence type="ECO:0000259" key="1">
    <source>
        <dbReference type="Pfam" id="PF26351"/>
    </source>
</evidence>
<dbReference type="OrthoDB" id="9778820at2"/>
<protein>
    <recommendedName>
        <fullName evidence="1">DUF8091 domain-containing protein</fullName>
    </recommendedName>
</protein>